<comment type="caution">
    <text evidence="2">The sequence shown here is derived from an EMBL/GenBank/DDBJ whole genome shotgun (WGS) entry which is preliminary data.</text>
</comment>
<organism evidence="2 3">
    <name type="scientific">Sphingobacterium gobiense</name>
    <dbReference type="NCBI Taxonomy" id="1382456"/>
    <lineage>
        <taxon>Bacteria</taxon>
        <taxon>Pseudomonadati</taxon>
        <taxon>Bacteroidota</taxon>
        <taxon>Sphingobacteriia</taxon>
        <taxon>Sphingobacteriales</taxon>
        <taxon>Sphingobacteriaceae</taxon>
        <taxon>Sphingobacterium</taxon>
    </lineage>
</organism>
<reference evidence="2 3" key="1">
    <citation type="submission" date="2018-02" db="EMBL/GenBank/DDBJ databases">
        <title>The draft genome of Sphingobacterium gobiense H7.</title>
        <authorList>
            <person name="Li L."/>
            <person name="Liu L."/>
            <person name="Zhang X."/>
            <person name="Wang T."/>
            <person name="Liang L."/>
        </authorList>
    </citation>
    <scope>NUCLEOTIDE SEQUENCE [LARGE SCALE GENOMIC DNA]</scope>
    <source>
        <strain evidence="2 3">ACCC 05757</strain>
    </source>
</reference>
<dbReference type="AlphaFoldDB" id="A0A2S9JLP0"/>
<dbReference type="RefSeq" id="WP_105726096.1">
    <property type="nucleotide sequence ID" value="NZ_PVBS01000002.1"/>
</dbReference>
<dbReference type="Proteomes" id="UP000238642">
    <property type="component" value="Unassembled WGS sequence"/>
</dbReference>
<dbReference type="PROSITE" id="PS51257">
    <property type="entry name" value="PROKAR_LIPOPROTEIN"/>
    <property type="match status" value="1"/>
</dbReference>
<sequence>MKHNYIKTLLALLMIVTVLISSCQKDNGTVDLAAGQATITINMKGIGASPDNSNPGLRASVGTGKSITTPAVQRQIAKFNEQYNVTATLREVSPATAPVLRASANRAETTATGTGEILALGAGTAYTVRVYDGATLVDEKTFIQGEGNAEKFTLAGGKTYRFQAFAYGNASAEEGSADKDPLWWEKEIAITAGSNTVDIVLEHKLTEVTVVFNAGTGREITAINTGTLAPNHNYTFNKETGEVTFGSTTTAAAINFTNQSAGQTWTSDPVMIAVEDTNNGTVELSDVTINGIDGAISSDGWVLKAGVQYILELNLGNKEEQGIDIGGSMWSSGNLTYDPETDEYYFGEAHNAAGDYWFPDRLLPKRLDGTNQGSDATNGGNGDPCALVSSGSWRLPTQAELQDLLNRTASGGVDNPGPESWSPPARYVDHYDGTPSTDLGMFFGVLTHPVTHPGENRDQYLFFPYGGYYPNDNIGATVGREAAYLTSATAGGYITFHLTGVAGDIGYGSGWRAASATEAVQIRCVQN</sequence>
<evidence type="ECO:0000313" key="2">
    <source>
        <dbReference type="EMBL" id="PRD54073.1"/>
    </source>
</evidence>
<evidence type="ECO:0000313" key="3">
    <source>
        <dbReference type="Proteomes" id="UP000238642"/>
    </source>
</evidence>
<keyword evidence="3" id="KW-1185">Reference proteome</keyword>
<dbReference type="OrthoDB" id="1451863at2"/>
<feature type="signal peptide" evidence="1">
    <location>
        <begin position="1"/>
        <end position="25"/>
    </location>
</feature>
<keyword evidence="1" id="KW-0732">Signal</keyword>
<dbReference type="EMBL" id="PVBS01000002">
    <property type="protein sequence ID" value="PRD54073.1"/>
    <property type="molecule type" value="Genomic_DNA"/>
</dbReference>
<protein>
    <recommendedName>
        <fullName evidence="4">Fibrobacter succinogenes major paralogous domain-containing protein</fullName>
    </recommendedName>
</protein>
<feature type="chain" id="PRO_5015573224" description="Fibrobacter succinogenes major paralogous domain-containing protein" evidence="1">
    <location>
        <begin position="26"/>
        <end position="527"/>
    </location>
</feature>
<accession>A0A2S9JLP0</accession>
<name>A0A2S9JLP0_9SPHI</name>
<evidence type="ECO:0008006" key="4">
    <source>
        <dbReference type="Google" id="ProtNLM"/>
    </source>
</evidence>
<gene>
    <name evidence="2" type="ORF">C5749_11300</name>
</gene>
<evidence type="ECO:0000256" key="1">
    <source>
        <dbReference type="SAM" id="SignalP"/>
    </source>
</evidence>
<proteinExistence type="predicted"/>